<keyword evidence="1" id="KW-1133">Transmembrane helix</keyword>
<proteinExistence type="predicted"/>
<keyword evidence="3" id="KW-1185">Reference proteome</keyword>
<reference evidence="2 3" key="1">
    <citation type="journal article" date="2015" name="Int. J. Syst. Evol. Microbiol.">
        <title>Sporolactobacillus shoreae sp. nov. and Sporolactobacillus spathodeae sp. nov., two spore-forming lactic acid bacteria isolated from tree barks in Thailand.</title>
        <authorList>
            <person name="Thamacharoensuk T."/>
            <person name="Kitahara M."/>
            <person name="Ohkuma M."/>
            <person name="Thongchul N."/>
            <person name="Tanasupawat S."/>
        </authorList>
    </citation>
    <scope>NUCLEOTIDE SEQUENCE [LARGE SCALE GENOMIC DNA]</scope>
    <source>
        <strain evidence="2 3">BK92</strain>
    </source>
</reference>
<name>A0A4Z0GI10_9BACL</name>
<protein>
    <submittedName>
        <fullName evidence="2">Uncharacterized protein</fullName>
    </submittedName>
</protein>
<dbReference type="Proteomes" id="UP000298347">
    <property type="component" value="Unassembled WGS sequence"/>
</dbReference>
<evidence type="ECO:0000313" key="3">
    <source>
        <dbReference type="Proteomes" id="UP000298347"/>
    </source>
</evidence>
<gene>
    <name evidence="2" type="ORF">E4665_15305</name>
</gene>
<evidence type="ECO:0000256" key="1">
    <source>
        <dbReference type="SAM" id="Phobius"/>
    </source>
</evidence>
<dbReference type="OrthoDB" id="1937669at2"/>
<dbReference type="AlphaFoldDB" id="A0A4Z0GI10"/>
<feature type="transmembrane region" description="Helical" evidence="1">
    <location>
        <begin position="45"/>
        <end position="65"/>
    </location>
</feature>
<organism evidence="2 3">
    <name type="scientific">Sporolactobacillus shoreae</name>
    <dbReference type="NCBI Taxonomy" id="1465501"/>
    <lineage>
        <taxon>Bacteria</taxon>
        <taxon>Bacillati</taxon>
        <taxon>Bacillota</taxon>
        <taxon>Bacilli</taxon>
        <taxon>Bacillales</taxon>
        <taxon>Sporolactobacillaceae</taxon>
        <taxon>Sporolactobacillus</taxon>
    </lineage>
</organism>
<accession>A0A4Z0GI10</accession>
<sequence length="73" mass="8060">MTMTNRKNKSTLNQVIGSVVILIGWLILIADIIGSVVLWTLSQNLIVIVSGILIALGALFNIYLFSKEKSRDE</sequence>
<evidence type="ECO:0000313" key="2">
    <source>
        <dbReference type="EMBL" id="TGA96441.1"/>
    </source>
</evidence>
<comment type="caution">
    <text evidence="2">The sequence shown here is derived from an EMBL/GenBank/DDBJ whole genome shotgun (WGS) entry which is preliminary data.</text>
</comment>
<feature type="transmembrane region" description="Helical" evidence="1">
    <location>
        <begin position="12"/>
        <end position="39"/>
    </location>
</feature>
<keyword evidence="1" id="KW-0812">Transmembrane</keyword>
<dbReference type="RefSeq" id="WP_135349670.1">
    <property type="nucleotide sequence ID" value="NZ_SRJD01000024.1"/>
</dbReference>
<keyword evidence="1" id="KW-0472">Membrane</keyword>
<dbReference type="EMBL" id="SRJD01000024">
    <property type="protein sequence ID" value="TGA96441.1"/>
    <property type="molecule type" value="Genomic_DNA"/>
</dbReference>